<protein>
    <submittedName>
        <fullName evidence="2">Uncharacterized protein</fullName>
    </submittedName>
</protein>
<organism evidence="2 3">
    <name type="scientific">Nepenthes gracilis</name>
    <name type="common">Slender pitcher plant</name>
    <dbReference type="NCBI Taxonomy" id="150966"/>
    <lineage>
        <taxon>Eukaryota</taxon>
        <taxon>Viridiplantae</taxon>
        <taxon>Streptophyta</taxon>
        <taxon>Embryophyta</taxon>
        <taxon>Tracheophyta</taxon>
        <taxon>Spermatophyta</taxon>
        <taxon>Magnoliopsida</taxon>
        <taxon>eudicotyledons</taxon>
        <taxon>Gunneridae</taxon>
        <taxon>Pentapetalae</taxon>
        <taxon>Caryophyllales</taxon>
        <taxon>Nepenthaceae</taxon>
        <taxon>Nepenthes</taxon>
    </lineage>
</organism>
<comment type="caution">
    <text evidence="2">The sequence shown here is derived from an EMBL/GenBank/DDBJ whole genome shotgun (WGS) entry which is preliminary data.</text>
</comment>
<dbReference type="Proteomes" id="UP001279734">
    <property type="component" value="Unassembled WGS sequence"/>
</dbReference>
<dbReference type="AlphaFoldDB" id="A0AAD3S445"/>
<name>A0AAD3S445_NEPGR</name>
<reference evidence="2" key="1">
    <citation type="submission" date="2023-05" db="EMBL/GenBank/DDBJ databases">
        <title>Nepenthes gracilis genome sequencing.</title>
        <authorList>
            <person name="Fukushima K."/>
        </authorList>
    </citation>
    <scope>NUCLEOTIDE SEQUENCE</scope>
    <source>
        <strain evidence="2">SING2019-196</strain>
    </source>
</reference>
<evidence type="ECO:0000313" key="3">
    <source>
        <dbReference type="Proteomes" id="UP001279734"/>
    </source>
</evidence>
<sequence>MSSMHQGEERRNPRSRSHFDACHLSKREASKQNVDCGVHSIQSPIFPTLSRESLVSHTHSLSQSFKLSSASDNAPDFEGLLTLI</sequence>
<keyword evidence="3" id="KW-1185">Reference proteome</keyword>
<evidence type="ECO:0000313" key="2">
    <source>
        <dbReference type="EMBL" id="GMH04105.1"/>
    </source>
</evidence>
<proteinExistence type="predicted"/>
<feature type="region of interest" description="Disordered" evidence="1">
    <location>
        <begin position="1"/>
        <end position="22"/>
    </location>
</feature>
<evidence type="ECO:0000256" key="1">
    <source>
        <dbReference type="SAM" id="MobiDB-lite"/>
    </source>
</evidence>
<gene>
    <name evidence="2" type="ORF">Nepgr_005944</name>
</gene>
<dbReference type="EMBL" id="BSYO01000004">
    <property type="protein sequence ID" value="GMH04105.1"/>
    <property type="molecule type" value="Genomic_DNA"/>
</dbReference>
<accession>A0AAD3S445</accession>